<protein>
    <submittedName>
        <fullName evidence="2">Uncharacterized protein</fullName>
    </submittedName>
</protein>
<sequence length="106" mass="12300">KHLVIDVIFRVVIIYVVITRICNENKIATADNIQEESWKIINTETGRKKRRTLIGVPSANNFDEFFTNMGINITEHITDALVTWDFLRRVAVSHINALFFRPVTEK</sequence>
<feature type="signal peptide" evidence="1">
    <location>
        <begin position="1"/>
        <end position="19"/>
    </location>
</feature>
<feature type="chain" id="PRO_5043418849" evidence="1">
    <location>
        <begin position="20"/>
        <end position="106"/>
    </location>
</feature>
<accession>A0AAW1ULJ7</accession>
<keyword evidence="1" id="KW-0732">Signal</keyword>
<evidence type="ECO:0000256" key="1">
    <source>
        <dbReference type="SAM" id="SignalP"/>
    </source>
</evidence>
<feature type="non-terminal residue" evidence="2">
    <location>
        <position position="1"/>
    </location>
</feature>
<reference evidence="2 3" key="1">
    <citation type="submission" date="2023-03" db="EMBL/GenBank/DDBJ databases">
        <title>Genome insight into feeding habits of ladybird beetles.</title>
        <authorList>
            <person name="Li H.-S."/>
            <person name="Huang Y.-H."/>
            <person name="Pang H."/>
        </authorList>
    </citation>
    <scope>NUCLEOTIDE SEQUENCE [LARGE SCALE GENOMIC DNA]</scope>
    <source>
        <strain evidence="2">SYSU_2023b</strain>
        <tissue evidence="2">Whole body</tissue>
    </source>
</reference>
<evidence type="ECO:0000313" key="3">
    <source>
        <dbReference type="Proteomes" id="UP001431783"/>
    </source>
</evidence>
<proteinExistence type="predicted"/>
<organism evidence="2 3">
    <name type="scientific">Henosepilachna vigintioctopunctata</name>
    <dbReference type="NCBI Taxonomy" id="420089"/>
    <lineage>
        <taxon>Eukaryota</taxon>
        <taxon>Metazoa</taxon>
        <taxon>Ecdysozoa</taxon>
        <taxon>Arthropoda</taxon>
        <taxon>Hexapoda</taxon>
        <taxon>Insecta</taxon>
        <taxon>Pterygota</taxon>
        <taxon>Neoptera</taxon>
        <taxon>Endopterygota</taxon>
        <taxon>Coleoptera</taxon>
        <taxon>Polyphaga</taxon>
        <taxon>Cucujiformia</taxon>
        <taxon>Coccinelloidea</taxon>
        <taxon>Coccinellidae</taxon>
        <taxon>Epilachninae</taxon>
        <taxon>Epilachnini</taxon>
        <taxon>Henosepilachna</taxon>
    </lineage>
</organism>
<dbReference type="Proteomes" id="UP001431783">
    <property type="component" value="Unassembled WGS sequence"/>
</dbReference>
<name>A0AAW1ULJ7_9CUCU</name>
<keyword evidence="3" id="KW-1185">Reference proteome</keyword>
<dbReference type="EMBL" id="JARQZJ010000091">
    <property type="protein sequence ID" value="KAK9883628.1"/>
    <property type="molecule type" value="Genomic_DNA"/>
</dbReference>
<gene>
    <name evidence="2" type="ORF">WA026_001799</name>
</gene>
<dbReference type="AlphaFoldDB" id="A0AAW1ULJ7"/>
<comment type="caution">
    <text evidence="2">The sequence shown here is derived from an EMBL/GenBank/DDBJ whole genome shotgun (WGS) entry which is preliminary data.</text>
</comment>
<evidence type="ECO:0000313" key="2">
    <source>
        <dbReference type="EMBL" id="KAK9883628.1"/>
    </source>
</evidence>